<accession>A0A183U731</accession>
<feature type="region of interest" description="Disordered" evidence="1">
    <location>
        <begin position="61"/>
        <end position="86"/>
    </location>
</feature>
<reference evidence="2 3" key="2">
    <citation type="submission" date="2018-11" db="EMBL/GenBank/DDBJ databases">
        <authorList>
            <consortium name="Pathogen Informatics"/>
        </authorList>
    </citation>
    <scope>NUCLEOTIDE SEQUENCE [LARGE SCALE GENOMIC DNA]</scope>
</reference>
<sequence length="86" mass="8867">MATNSLPADFIVVGDSEGTSNTDGDVEESHTPEIGGIGGEECVTNGRYDIRRSAVAIVNGSQQSGTLHEASTPQQTRGNASSLLTC</sequence>
<dbReference type="AlphaFoldDB" id="A0A183U731"/>
<evidence type="ECO:0000256" key="1">
    <source>
        <dbReference type="SAM" id="MobiDB-lite"/>
    </source>
</evidence>
<dbReference type="WBParaSite" id="TCNE_0000430101-mRNA-1">
    <property type="protein sequence ID" value="TCNE_0000430101-mRNA-1"/>
    <property type="gene ID" value="TCNE_0000430101"/>
</dbReference>
<feature type="region of interest" description="Disordered" evidence="1">
    <location>
        <begin position="1"/>
        <end position="40"/>
    </location>
</feature>
<reference evidence="4" key="1">
    <citation type="submission" date="2016-06" db="UniProtKB">
        <authorList>
            <consortium name="WormBaseParasite"/>
        </authorList>
    </citation>
    <scope>IDENTIFICATION</scope>
</reference>
<dbReference type="Proteomes" id="UP000050794">
    <property type="component" value="Unassembled WGS sequence"/>
</dbReference>
<evidence type="ECO:0000313" key="3">
    <source>
        <dbReference type="Proteomes" id="UP000050794"/>
    </source>
</evidence>
<dbReference type="EMBL" id="UYWY01006986">
    <property type="protein sequence ID" value="VDM30018.1"/>
    <property type="molecule type" value="Genomic_DNA"/>
</dbReference>
<name>A0A183U731_TOXCA</name>
<gene>
    <name evidence="2" type="ORF">TCNE_LOCUS4301</name>
</gene>
<keyword evidence="3" id="KW-1185">Reference proteome</keyword>
<proteinExistence type="predicted"/>
<evidence type="ECO:0000313" key="4">
    <source>
        <dbReference type="WBParaSite" id="TCNE_0000430101-mRNA-1"/>
    </source>
</evidence>
<evidence type="ECO:0000313" key="2">
    <source>
        <dbReference type="EMBL" id="VDM30018.1"/>
    </source>
</evidence>
<protein>
    <submittedName>
        <fullName evidence="2 4">Uncharacterized protein</fullName>
    </submittedName>
</protein>
<organism evidence="3 4">
    <name type="scientific">Toxocara canis</name>
    <name type="common">Canine roundworm</name>
    <dbReference type="NCBI Taxonomy" id="6265"/>
    <lineage>
        <taxon>Eukaryota</taxon>
        <taxon>Metazoa</taxon>
        <taxon>Ecdysozoa</taxon>
        <taxon>Nematoda</taxon>
        <taxon>Chromadorea</taxon>
        <taxon>Rhabditida</taxon>
        <taxon>Spirurina</taxon>
        <taxon>Ascaridomorpha</taxon>
        <taxon>Ascaridoidea</taxon>
        <taxon>Toxocaridae</taxon>
        <taxon>Toxocara</taxon>
    </lineage>
</organism>